<reference evidence="4 6" key="1">
    <citation type="submission" date="2016-08" db="EMBL/GenBank/DDBJ databases">
        <title>Characterization of Isolates of Eisenbergiella tayi Derived from Blood Cultures, Using Whole Genome Sequencing.</title>
        <authorList>
            <person name="Bernier A.-M."/>
            <person name="Burdz T."/>
            <person name="Wiebe D."/>
            <person name="Bernard K."/>
        </authorList>
    </citation>
    <scope>NUCLEOTIDE SEQUENCE [LARGE SCALE GENOMIC DNA]</scope>
    <source>
        <strain evidence="4 6">NML120146</strain>
    </source>
</reference>
<evidence type="ECO:0000313" key="4">
    <source>
        <dbReference type="EMBL" id="ODR52661.1"/>
    </source>
</evidence>
<dbReference type="InterPro" id="IPR014710">
    <property type="entry name" value="RmlC-like_jellyroll"/>
</dbReference>
<evidence type="ECO:0000256" key="1">
    <source>
        <dbReference type="ARBA" id="ARBA00022723"/>
    </source>
</evidence>
<evidence type="ECO:0000259" key="2">
    <source>
        <dbReference type="Pfam" id="PF07883"/>
    </source>
</evidence>
<evidence type="ECO:0000313" key="3">
    <source>
        <dbReference type="EMBL" id="ODR38395.1"/>
    </source>
</evidence>
<dbReference type="InterPro" id="IPR011051">
    <property type="entry name" value="RmlC_Cupin_sf"/>
</dbReference>
<name>A0A1E3U6D6_9FIRM</name>
<dbReference type="InterPro" id="IPR051610">
    <property type="entry name" value="GPI/OXD"/>
</dbReference>
<dbReference type="AlphaFoldDB" id="A0A1E3U6D6"/>
<evidence type="ECO:0000313" key="6">
    <source>
        <dbReference type="Proteomes" id="UP000094869"/>
    </source>
</evidence>
<reference evidence="3 5" key="2">
    <citation type="submission" date="2016-08" db="EMBL/GenBank/DDBJ databases">
        <authorList>
            <person name="Seilhamer J.J."/>
        </authorList>
    </citation>
    <scope>NUCLEOTIDE SEQUENCE [LARGE SCALE GENOMIC DNA]</scope>
    <source>
        <strain evidence="3 5">NML150140-1</strain>
    </source>
</reference>
<keyword evidence="1" id="KW-0479">Metal-binding</keyword>
<dbReference type="Gene3D" id="2.60.120.10">
    <property type="entry name" value="Jelly Rolls"/>
    <property type="match status" value="1"/>
</dbReference>
<dbReference type="EMBL" id="MEHD01000029">
    <property type="protein sequence ID" value="ODR52661.1"/>
    <property type="molecule type" value="Genomic_DNA"/>
</dbReference>
<dbReference type="PANTHER" id="PTHR35848:SF6">
    <property type="entry name" value="CUPIN TYPE-2 DOMAIN-CONTAINING PROTEIN"/>
    <property type="match status" value="1"/>
</dbReference>
<dbReference type="EMBL" id="MEHA01000046">
    <property type="protein sequence ID" value="ODR38395.1"/>
    <property type="molecule type" value="Genomic_DNA"/>
</dbReference>
<comment type="caution">
    <text evidence="3">The sequence shown here is derived from an EMBL/GenBank/DDBJ whole genome shotgun (WGS) entry which is preliminary data.</text>
</comment>
<dbReference type="PANTHER" id="PTHR35848">
    <property type="entry name" value="OXALATE-BINDING PROTEIN"/>
    <property type="match status" value="1"/>
</dbReference>
<accession>A0A1E3U6D6</accession>
<dbReference type="Proteomes" id="UP000094271">
    <property type="component" value="Unassembled WGS sequence"/>
</dbReference>
<dbReference type="Proteomes" id="UP000094869">
    <property type="component" value="Unassembled WGS sequence"/>
</dbReference>
<keyword evidence="6" id="KW-1185">Reference proteome</keyword>
<dbReference type="GO" id="GO:0046872">
    <property type="term" value="F:metal ion binding"/>
    <property type="evidence" value="ECO:0007669"/>
    <property type="project" value="UniProtKB-KW"/>
</dbReference>
<dbReference type="OrthoDB" id="9797047at2"/>
<gene>
    <name evidence="3" type="ORF">BEI59_34120</name>
    <name evidence="4" type="ORF">BEI63_19775</name>
</gene>
<sequence length="155" mass="17763">MAEMRHAKVSELKVKHKSEQEGYEYYKRDFVPRGHADKSMVSIYEIPPLKAAYPYHYHIKNEETFYIISGEGILKTPDGERKVTAGDLLFFPADRNGAHKLVNTSAAETLVYIDFDVVHDLDVAVYPESDKIGIWGKDVNKVFRLGDEVDYYDGE</sequence>
<evidence type="ECO:0000313" key="5">
    <source>
        <dbReference type="Proteomes" id="UP000094271"/>
    </source>
</evidence>
<dbReference type="RefSeq" id="WP_009254149.1">
    <property type="nucleotide sequence ID" value="NZ_BAABXS010000001.1"/>
</dbReference>
<proteinExistence type="predicted"/>
<dbReference type="Pfam" id="PF07883">
    <property type="entry name" value="Cupin_2"/>
    <property type="match status" value="1"/>
</dbReference>
<protein>
    <submittedName>
        <fullName evidence="3">Cupin</fullName>
    </submittedName>
</protein>
<dbReference type="SUPFAM" id="SSF51182">
    <property type="entry name" value="RmlC-like cupins"/>
    <property type="match status" value="1"/>
</dbReference>
<feature type="domain" description="Cupin type-2" evidence="2">
    <location>
        <begin position="44"/>
        <end position="111"/>
    </location>
</feature>
<dbReference type="InterPro" id="IPR013096">
    <property type="entry name" value="Cupin_2"/>
</dbReference>
<organism evidence="3 5">
    <name type="scientific">Eisenbergiella tayi</name>
    <dbReference type="NCBI Taxonomy" id="1432052"/>
    <lineage>
        <taxon>Bacteria</taxon>
        <taxon>Bacillati</taxon>
        <taxon>Bacillota</taxon>
        <taxon>Clostridia</taxon>
        <taxon>Lachnospirales</taxon>
        <taxon>Lachnospiraceae</taxon>
        <taxon>Eisenbergiella</taxon>
    </lineage>
</organism>